<evidence type="ECO:0000313" key="2">
    <source>
        <dbReference type="Proteomes" id="UP000177152"/>
    </source>
</evidence>
<proteinExistence type="predicted"/>
<comment type="caution">
    <text evidence="1">The sequence shown here is derived from an EMBL/GenBank/DDBJ whole genome shotgun (WGS) entry which is preliminary data.</text>
</comment>
<dbReference type="EMBL" id="MHQC01000005">
    <property type="protein sequence ID" value="OGZ95747.1"/>
    <property type="molecule type" value="Genomic_DNA"/>
</dbReference>
<dbReference type="AlphaFoldDB" id="A0A1G2K8J6"/>
<evidence type="ECO:0000313" key="1">
    <source>
        <dbReference type="EMBL" id="OGZ95747.1"/>
    </source>
</evidence>
<dbReference type="Proteomes" id="UP000177152">
    <property type="component" value="Unassembled WGS sequence"/>
</dbReference>
<protein>
    <submittedName>
        <fullName evidence="1">Uncharacterized protein</fullName>
    </submittedName>
</protein>
<accession>A0A1G2K8J6</accession>
<reference evidence="1 2" key="1">
    <citation type="journal article" date="2016" name="Nat. Commun.">
        <title>Thousands of microbial genomes shed light on interconnected biogeochemical processes in an aquifer system.</title>
        <authorList>
            <person name="Anantharaman K."/>
            <person name="Brown C.T."/>
            <person name="Hug L.A."/>
            <person name="Sharon I."/>
            <person name="Castelle C.J."/>
            <person name="Probst A.J."/>
            <person name="Thomas B.C."/>
            <person name="Singh A."/>
            <person name="Wilkins M.J."/>
            <person name="Karaoz U."/>
            <person name="Brodie E.L."/>
            <person name="Williams K.H."/>
            <person name="Hubbard S.S."/>
            <person name="Banfield J.F."/>
        </authorList>
    </citation>
    <scope>NUCLEOTIDE SEQUENCE [LARGE SCALE GENOMIC DNA]</scope>
</reference>
<gene>
    <name evidence="1" type="ORF">A2633_00420</name>
</gene>
<sequence length="114" mass="13187">MPRIGKFAEDILLDRTLEFIKKRLEEIGLAAYPLNFKRVMPHENAYYFTVPPSDTSADFAHMPLALMTEDGMLRFFINGLEPVNIKEYYSPDAVKQRREQELGRPRVFGHKGLA</sequence>
<name>A0A1G2K8J6_9BACT</name>
<organism evidence="1 2">
    <name type="scientific">Candidatus Sungbacteria bacterium RIFCSPHIGHO2_01_FULL_47_32</name>
    <dbReference type="NCBI Taxonomy" id="1802264"/>
    <lineage>
        <taxon>Bacteria</taxon>
        <taxon>Candidatus Sungiibacteriota</taxon>
    </lineage>
</organism>